<protein>
    <recommendedName>
        <fullName evidence="5">Nudix hydrolase domain-containing protein</fullName>
    </recommendedName>
</protein>
<dbReference type="PROSITE" id="PS51462">
    <property type="entry name" value="NUDIX"/>
    <property type="match status" value="1"/>
</dbReference>
<evidence type="ECO:0000313" key="7">
    <source>
        <dbReference type="Proteomes" id="UP000002171"/>
    </source>
</evidence>
<dbReference type="InterPro" id="IPR020476">
    <property type="entry name" value="Nudix_hydrolase"/>
</dbReference>
<organism evidence="6 7">
    <name type="scientific">Neptuniibacter caesariensis</name>
    <dbReference type="NCBI Taxonomy" id="207954"/>
    <lineage>
        <taxon>Bacteria</taxon>
        <taxon>Pseudomonadati</taxon>
        <taxon>Pseudomonadota</taxon>
        <taxon>Gammaproteobacteria</taxon>
        <taxon>Oceanospirillales</taxon>
        <taxon>Oceanospirillaceae</taxon>
        <taxon>Neptuniibacter</taxon>
    </lineage>
</organism>
<name>A0A7U8GU87_NEPCE</name>
<dbReference type="Pfam" id="PF14803">
    <property type="entry name" value="Zn_ribbon_Nudix"/>
    <property type="match status" value="1"/>
</dbReference>
<dbReference type="EMBL" id="AAOW01000001">
    <property type="protein sequence ID" value="EAR62935.1"/>
    <property type="molecule type" value="Genomic_DNA"/>
</dbReference>
<dbReference type="OrthoDB" id="5417595at2"/>
<accession>A0A7U8GU87</accession>
<evidence type="ECO:0000256" key="3">
    <source>
        <dbReference type="ARBA" id="ARBA00022842"/>
    </source>
</evidence>
<dbReference type="InterPro" id="IPR029401">
    <property type="entry name" value="Nudix_N"/>
</dbReference>
<dbReference type="PANTHER" id="PTHR43222:SF2">
    <property type="entry name" value="NUDIX HYDROLASE 23, CHLOROPLASTIC"/>
    <property type="match status" value="1"/>
</dbReference>
<dbReference type="PANTHER" id="PTHR43222">
    <property type="entry name" value="NUDIX HYDROLASE 23"/>
    <property type="match status" value="1"/>
</dbReference>
<keyword evidence="7" id="KW-1185">Reference proteome</keyword>
<dbReference type="Gene3D" id="2.20.70.10">
    <property type="match status" value="1"/>
</dbReference>
<dbReference type="Pfam" id="PF00293">
    <property type="entry name" value="NUDIX"/>
    <property type="match status" value="1"/>
</dbReference>
<dbReference type="InterPro" id="IPR015797">
    <property type="entry name" value="NUDIX_hydrolase-like_dom_sf"/>
</dbReference>
<dbReference type="GO" id="GO:0016787">
    <property type="term" value="F:hydrolase activity"/>
    <property type="evidence" value="ECO:0007669"/>
    <property type="project" value="UniProtKB-KW"/>
</dbReference>
<dbReference type="Proteomes" id="UP000002171">
    <property type="component" value="Unassembled WGS sequence"/>
</dbReference>
<dbReference type="PROSITE" id="PS00893">
    <property type="entry name" value="NUDIX_BOX"/>
    <property type="match status" value="1"/>
</dbReference>
<dbReference type="InterPro" id="IPR000086">
    <property type="entry name" value="NUDIX_hydrolase_dom"/>
</dbReference>
<comment type="similarity">
    <text evidence="4">Belongs to the Nudix hydrolase family.</text>
</comment>
<dbReference type="PRINTS" id="PR00502">
    <property type="entry name" value="NUDIXFAMILY"/>
</dbReference>
<comment type="cofactor">
    <cofactor evidence="1">
        <name>Mg(2+)</name>
        <dbReference type="ChEBI" id="CHEBI:18420"/>
    </cofactor>
</comment>
<keyword evidence="2 4" id="KW-0378">Hydrolase</keyword>
<feature type="domain" description="Nudix hydrolase" evidence="5">
    <location>
        <begin position="36"/>
        <end position="159"/>
    </location>
</feature>
<sequence>MKFCSNCAGPLDLTIPAGDNLPRHVCSQCGMIHYQNPKIVTGCLPVFEDKVLLCKRAIEPRKGYWTLPAGFMENGESTEEGALRETFEEANAKVEISHLYTQTSIVHVNQVQLIYLATMPVAEYSASAESLEVRLFSEKDIPWEELAFTTIRNALTYYFADRKEDHFPLRSITLRGN</sequence>
<proteinExistence type="inferred from homology"/>
<reference evidence="6 7" key="1">
    <citation type="submission" date="2006-02" db="EMBL/GenBank/DDBJ databases">
        <authorList>
            <person name="Pinhassi J."/>
            <person name="Pedros-Alio C."/>
            <person name="Ferriera S."/>
            <person name="Johnson J."/>
            <person name="Kravitz S."/>
            <person name="Halpern A."/>
            <person name="Remington K."/>
            <person name="Beeson K."/>
            <person name="Tran B."/>
            <person name="Rogers Y.-H."/>
            <person name="Friedman R."/>
            <person name="Venter J.C."/>
        </authorList>
    </citation>
    <scope>NUCLEOTIDE SEQUENCE [LARGE SCALE GENOMIC DNA]</scope>
    <source>
        <strain evidence="6 7">MED92</strain>
    </source>
</reference>
<evidence type="ECO:0000256" key="4">
    <source>
        <dbReference type="RuleBase" id="RU003476"/>
    </source>
</evidence>
<dbReference type="Gene3D" id="3.90.79.10">
    <property type="entry name" value="Nucleoside Triphosphate Pyrophosphohydrolase"/>
    <property type="match status" value="1"/>
</dbReference>
<comment type="caution">
    <text evidence="6">The sequence shown here is derived from an EMBL/GenBank/DDBJ whole genome shotgun (WGS) entry which is preliminary data.</text>
</comment>
<keyword evidence="3" id="KW-0460">Magnesium</keyword>
<evidence type="ECO:0000313" key="6">
    <source>
        <dbReference type="EMBL" id="EAR62935.1"/>
    </source>
</evidence>
<dbReference type="AlphaFoldDB" id="A0A7U8GU87"/>
<dbReference type="RefSeq" id="WP_007021953.1">
    <property type="nucleotide sequence ID" value="NZ_CH724126.1"/>
</dbReference>
<dbReference type="SUPFAM" id="SSF55811">
    <property type="entry name" value="Nudix"/>
    <property type="match status" value="1"/>
</dbReference>
<evidence type="ECO:0000256" key="1">
    <source>
        <dbReference type="ARBA" id="ARBA00001946"/>
    </source>
</evidence>
<evidence type="ECO:0000259" key="5">
    <source>
        <dbReference type="PROSITE" id="PS51462"/>
    </source>
</evidence>
<gene>
    <name evidence="6" type="ORF">MED92_07446</name>
</gene>
<dbReference type="InterPro" id="IPR020084">
    <property type="entry name" value="NUDIX_hydrolase_CS"/>
</dbReference>
<evidence type="ECO:0000256" key="2">
    <source>
        <dbReference type="ARBA" id="ARBA00022801"/>
    </source>
</evidence>
<dbReference type="CDD" id="cd04511">
    <property type="entry name" value="NUDIX_Hydrolase"/>
    <property type="match status" value="1"/>
</dbReference>